<dbReference type="InterPro" id="IPR000595">
    <property type="entry name" value="cNMP-bd_dom"/>
</dbReference>
<dbReference type="InterPro" id="IPR050397">
    <property type="entry name" value="Env_Response_Regulators"/>
</dbReference>
<dbReference type="GO" id="GO:0003700">
    <property type="term" value="F:DNA-binding transcription factor activity"/>
    <property type="evidence" value="ECO:0007669"/>
    <property type="project" value="TreeGrafter"/>
</dbReference>
<dbReference type="CDD" id="cd00038">
    <property type="entry name" value="CAP_ED"/>
    <property type="match status" value="1"/>
</dbReference>
<dbReference type="PANTHER" id="PTHR24567">
    <property type="entry name" value="CRP FAMILY TRANSCRIPTIONAL REGULATORY PROTEIN"/>
    <property type="match status" value="1"/>
</dbReference>
<comment type="caution">
    <text evidence="2">The sequence shown here is derived from an EMBL/GenBank/DDBJ whole genome shotgun (WGS) entry which is preliminary data.</text>
</comment>
<proteinExistence type="predicted"/>
<dbReference type="Pfam" id="PF00027">
    <property type="entry name" value="cNMP_binding"/>
    <property type="match status" value="1"/>
</dbReference>
<dbReference type="PATRIC" id="fig|1076.23.peg.4596"/>
<dbReference type="SUPFAM" id="SSF51206">
    <property type="entry name" value="cAMP-binding domain-like"/>
    <property type="match status" value="1"/>
</dbReference>
<feature type="domain" description="Cyclic nucleotide-binding" evidence="1">
    <location>
        <begin position="40"/>
        <end position="132"/>
    </location>
</feature>
<reference evidence="2 3" key="1">
    <citation type="submission" date="2014-11" db="EMBL/GenBank/DDBJ databases">
        <title>Genomics and ecophysiology of heterotrophic nitrogen fixing bacteria isolated from estuarine surface water.</title>
        <authorList>
            <person name="Bentzon-Tilia M."/>
            <person name="Severin I."/>
            <person name="Hansen L.H."/>
            <person name="Riemann L."/>
        </authorList>
    </citation>
    <scope>NUCLEOTIDE SEQUENCE [LARGE SCALE GENOMIC DNA]</scope>
    <source>
        <strain evidence="2 3">BAL398</strain>
    </source>
</reference>
<dbReference type="SMART" id="SM00100">
    <property type="entry name" value="cNMP"/>
    <property type="match status" value="1"/>
</dbReference>
<dbReference type="OrthoDB" id="9807547at2"/>
<name>A0A0D7EG29_RHOPL</name>
<dbReference type="AlphaFoldDB" id="A0A0D7EG29"/>
<accession>A0A0D7EG29</accession>
<protein>
    <submittedName>
        <fullName evidence="2">Cyclic nucleotide-binding protein</fullName>
    </submittedName>
</protein>
<evidence type="ECO:0000313" key="2">
    <source>
        <dbReference type="EMBL" id="KIZ39626.1"/>
    </source>
</evidence>
<evidence type="ECO:0000259" key="1">
    <source>
        <dbReference type="PROSITE" id="PS50042"/>
    </source>
</evidence>
<dbReference type="GO" id="GO:0005829">
    <property type="term" value="C:cytosol"/>
    <property type="evidence" value="ECO:0007669"/>
    <property type="project" value="TreeGrafter"/>
</dbReference>
<dbReference type="PANTHER" id="PTHR24567:SF68">
    <property type="entry name" value="DNA-BINDING TRANSCRIPTIONAL DUAL REGULATOR CRP"/>
    <property type="match status" value="1"/>
</dbReference>
<dbReference type="PROSITE" id="PS50042">
    <property type="entry name" value="CNMP_BINDING_3"/>
    <property type="match status" value="1"/>
</dbReference>
<gene>
    <name evidence="2" type="ORF">OO17_19835</name>
</gene>
<evidence type="ECO:0000313" key="3">
    <source>
        <dbReference type="Proteomes" id="UP000032515"/>
    </source>
</evidence>
<dbReference type="RefSeq" id="WP_044414717.1">
    <property type="nucleotide sequence ID" value="NZ_JXXE01000415.1"/>
</dbReference>
<dbReference type="EMBL" id="JXXE01000415">
    <property type="protein sequence ID" value="KIZ39626.1"/>
    <property type="molecule type" value="Genomic_DNA"/>
</dbReference>
<dbReference type="Gene3D" id="2.60.120.10">
    <property type="entry name" value="Jelly Rolls"/>
    <property type="match status" value="1"/>
</dbReference>
<organism evidence="2 3">
    <name type="scientific">Rhodopseudomonas palustris</name>
    <dbReference type="NCBI Taxonomy" id="1076"/>
    <lineage>
        <taxon>Bacteria</taxon>
        <taxon>Pseudomonadati</taxon>
        <taxon>Pseudomonadota</taxon>
        <taxon>Alphaproteobacteria</taxon>
        <taxon>Hyphomicrobiales</taxon>
        <taxon>Nitrobacteraceae</taxon>
        <taxon>Rhodopseudomonas</taxon>
    </lineage>
</organism>
<dbReference type="InterPro" id="IPR014710">
    <property type="entry name" value="RmlC-like_jellyroll"/>
</dbReference>
<dbReference type="InterPro" id="IPR018490">
    <property type="entry name" value="cNMP-bd_dom_sf"/>
</dbReference>
<dbReference type="Proteomes" id="UP000032515">
    <property type="component" value="Unassembled WGS sequence"/>
</dbReference>
<sequence length="149" mass="15879">MSIEDDVALLERVPTLRLLGSVSLRMLAIGSDQRDLGRDEVLFNAGDQADAGYVVQRGSFRVLPADGGKHELTAGPGTLIGELALIVAMPRPSSAVALEYSSVIRISRSLFQRVLESDPDAALRLRDEFAARTSQIASDIVMAGAKLGS</sequence>